<dbReference type="InterPro" id="IPR000572">
    <property type="entry name" value="OxRdtase_Mopterin-bd_dom"/>
</dbReference>
<dbReference type="Gene3D" id="3.90.10.10">
    <property type="entry name" value="Cytochrome C3"/>
    <property type="match status" value="1"/>
</dbReference>
<reference evidence="3 4" key="1">
    <citation type="journal article" date="2009" name="Stand. Genomic Sci.">
        <title>Complete genome sequence of Slackia heliotrinireducens type strain (RHS 1).</title>
        <authorList>
            <person name="Pukall R."/>
            <person name="Lapidus A."/>
            <person name="Nolan M."/>
            <person name="Copeland A."/>
            <person name="Glavina Del Rio T."/>
            <person name="Lucas S."/>
            <person name="Chen F."/>
            <person name="Tice H."/>
            <person name="Cheng J.F."/>
            <person name="Chertkov O."/>
            <person name="Bruce D."/>
            <person name="Goodwin L."/>
            <person name="Kuske C."/>
            <person name="Brettin T."/>
            <person name="Detter J.C."/>
            <person name="Han C."/>
            <person name="Pitluck S."/>
            <person name="Pati A."/>
            <person name="Mavrommatis K."/>
            <person name="Ivanova N."/>
            <person name="Ovchinnikova G."/>
            <person name="Chen A."/>
            <person name="Palaniappan K."/>
            <person name="Schneider S."/>
            <person name="Rohde M."/>
            <person name="Chain P."/>
            <person name="D'haeseleer P."/>
            <person name="Goker M."/>
            <person name="Bristow J."/>
            <person name="Eisen J.A."/>
            <person name="Markowitz V."/>
            <person name="Kyrpides N.C."/>
            <person name="Klenk H.P."/>
            <person name="Hugenholtz P."/>
        </authorList>
    </citation>
    <scope>NUCLEOTIDE SEQUENCE [LARGE SCALE GENOMIC DNA]</scope>
    <source>
        <strain evidence="4">ATCC 29202 / DSM 20476 / NCTC 11029 / RHS 1</strain>
    </source>
</reference>
<keyword evidence="4" id="KW-1185">Reference proteome</keyword>
<dbReference type="HOGENOM" id="CLU_037720_0_0_11"/>
<dbReference type="SUPFAM" id="SSF48695">
    <property type="entry name" value="Multiheme cytochromes"/>
    <property type="match status" value="1"/>
</dbReference>
<dbReference type="GO" id="GO:0020037">
    <property type="term" value="F:heme binding"/>
    <property type="evidence" value="ECO:0007669"/>
    <property type="project" value="TreeGrafter"/>
</dbReference>
<dbReference type="SUPFAM" id="SSF81296">
    <property type="entry name" value="E set domains"/>
    <property type="match status" value="1"/>
</dbReference>
<feature type="domain" description="Oxidoreductase molybdopterin-binding" evidence="2">
    <location>
        <begin position="244"/>
        <end position="388"/>
    </location>
</feature>
<dbReference type="STRING" id="471855.Shel_16790"/>
<protein>
    <submittedName>
        <fullName evidence="3">Sulfite oxidase-like oxidoreductase</fullName>
    </submittedName>
</protein>
<dbReference type="Pfam" id="PF00174">
    <property type="entry name" value="Oxidored_molyb"/>
    <property type="match status" value="1"/>
</dbReference>
<dbReference type="RefSeq" id="WP_012798800.1">
    <property type="nucleotide sequence ID" value="NC_013165.1"/>
</dbReference>
<dbReference type="InterPro" id="IPR014756">
    <property type="entry name" value="Ig_E-set"/>
</dbReference>
<evidence type="ECO:0000259" key="2">
    <source>
        <dbReference type="Pfam" id="PF00174"/>
    </source>
</evidence>
<dbReference type="eggNOG" id="COG2041">
    <property type="taxonomic scope" value="Bacteria"/>
</dbReference>
<dbReference type="PANTHER" id="PTHR19372:SF7">
    <property type="entry name" value="SULFITE OXIDASE, MITOCHONDRIAL"/>
    <property type="match status" value="1"/>
</dbReference>
<dbReference type="CDD" id="cd08168">
    <property type="entry name" value="Cytochrom_C3"/>
    <property type="match status" value="1"/>
</dbReference>
<organism evidence="3 4">
    <name type="scientific">Slackia heliotrinireducens (strain ATCC 29202 / DSM 20476 / NCTC 11029 / RHS 1)</name>
    <name type="common">Peptococcus heliotrinreducens</name>
    <dbReference type="NCBI Taxonomy" id="471855"/>
    <lineage>
        <taxon>Bacteria</taxon>
        <taxon>Bacillati</taxon>
        <taxon>Actinomycetota</taxon>
        <taxon>Coriobacteriia</taxon>
        <taxon>Eggerthellales</taxon>
        <taxon>Eggerthellaceae</taxon>
        <taxon>Slackia</taxon>
    </lineage>
</organism>
<feature type="signal peptide" evidence="1">
    <location>
        <begin position="1"/>
        <end position="22"/>
    </location>
</feature>
<dbReference type="GO" id="GO:0006790">
    <property type="term" value="P:sulfur compound metabolic process"/>
    <property type="evidence" value="ECO:0007669"/>
    <property type="project" value="TreeGrafter"/>
</dbReference>
<dbReference type="SUPFAM" id="SSF56524">
    <property type="entry name" value="Oxidoreductase molybdopterin-binding domain"/>
    <property type="match status" value="1"/>
</dbReference>
<dbReference type="EMBL" id="CP001684">
    <property type="protein sequence ID" value="ACV22698.1"/>
    <property type="molecule type" value="Genomic_DNA"/>
</dbReference>
<dbReference type="InterPro" id="IPR036280">
    <property type="entry name" value="Multihaem_cyt_sf"/>
</dbReference>
<accession>C7N713</accession>
<dbReference type="KEGG" id="shi:Shel_16790"/>
<dbReference type="GO" id="GO:0043546">
    <property type="term" value="F:molybdopterin cofactor binding"/>
    <property type="evidence" value="ECO:0007669"/>
    <property type="project" value="TreeGrafter"/>
</dbReference>
<dbReference type="PANTHER" id="PTHR19372">
    <property type="entry name" value="SULFITE REDUCTASE"/>
    <property type="match status" value="1"/>
</dbReference>
<name>C7N713_SLAHD</name>
<evidence type="ECO:0000313" key="4">
    <source>
        <dbReference type="Proteomes" id="UP000002026"/>
    </source>
</evidence>
<dbReference type="Gene3D" id="3.90.420.10">
    <property type="entry name" value="Oxidoreductase, molybdopterin-binding domain"/>
    <property type="match status" value="1"/>
</dbReference>
<proteinExistence type="predicted"/>
<evidence type="ECO:0000256" key="1">
    <source>
        <dbReference type="SAM" id="SignalP"/>
    </source>
</evidence>
<dbReference type="GO" id="GO:0008482">
    <property type="term" value="F:sulfite oxidase activity"/>
    <property type="evidence" value="ECO:0007669"/>
    <property type="project" value="TreeGrafter"/>
</dbReference>
<dbReference type="AlphaFoldDB" id="C7N713"/>
<feature type="chain" id="PRO_5038430759" evidence="1">
    <location>
        <begin position="23"/>
        <end position="529"/>
    </location>
</feature>
<dbReference type="Proteomes" id="UP000002026">
    <property type="component" value="Chromosome"/>
</dbReference>
<dbReference type="InterPro" id="IPR036374">
    <property type="entry name" value="OxRdtase_Mopterin-bd_sf"/>
</dbReference>
<gene>
    <name evidence="3" type="ordered locus">Shel_16790</name>
</gene>
<evidence type="ECO:0000313" key="3">
    <source>
        <dbReference type="EMBL" id="ACV22698.1"/>
    </source>
</evidence>
<keyword evidence="1" id="KW-0732">Signal</keyword>
<dbReference type="Gene3D" id="2.60.40.650">
    <property type="match status" value="1"/>
</dbReference>
<sequence length="529" mass="58186">MSRKKKLFALGATALLAGALCAVGCAQTEAENPDDASSVVIENPAVFVDDDGDLIQLAPFDDRTNAAWYQQDPFKQFNTNYLHADQRGCKSCHSDLADLVWNSEYYHPGRYGLNVEWTVQTCRGCHSTSGYGIDITEDNKFGDIMHATHMNVETECWSCHATSSSNLIYDSDTEGTMLLWEDARTEELRGFTDIASDDMDGEFTYNQDLVMDVEDLPSIDVQFYEWDYKRIENEANDVPLDAQMMKDWTITMSGKVKEEKTWNLQDLIDDPNVPKETKVVKWHCVLNAFGGNVIGQAEVTGIPYSWLIEQCGGLTEDANGIENFSADGFSDGASVPLELVTDGTALVVYEVNGEPLTWSVGYPCFGMAGGTACGSWAKQLSDIVVTGPETPFFNMVTGRPASADENDTLQYNNPNVGIIGLKDGQVVQAGEPLTIQGYADAFDKEITAVELSFDRGATWKTFPVSGTDLEKLLIWEYTFTPDAGSYYVEARAVNSDGKTSSLNFSRMFTAVEDIDSVSAVPAADAEEEE</sequence>